<dbReference type="Pfam" id="PF04031">
    <property type="entry name" value="Las1"/>
    <property type="match status" value="1"/>
</dbReference>
<dbReference type="WBParaSite" id="ALUE_0000648701-mRNA-1">
    <property type="protein sequence ID" value="ALUE_0000648701-mRNA-1"/>
    <property type="gene ID" value="ALUE_0000648701"/>
</dbReference>
<name>A0A9J2P9D7_ASCLU</name>
<proteinExistence type="predicted"/>
<dbReference type="GO" id="GO:0030687">
    <property type="term" value="C:preribosome, large subunit precursor"/>
    <property type="evidence" value="ECO:0007669"/>
    <property type="project" value="TreeGrafter"/>
</dbReference>
<dbReference type="PANTHER" id="PTHR15002:SF0">
    <property type="entry name" value="RIBOSOMAL BIOGENESIS PROTEIN LAS1L"/>
    <property type="match status" value="1"/>
</dbReference>
<evidence type="ECO:0000313" key="1">
    <source>
        <dbReference type="Proteomes" id="UP000036681"/>
    </source>
</evidence>
<dbReference type="GO" id="GO:0090730">
    <property type="term" value="C:Las1 complex"/>
    <property type="evidence" value="ECO:0007669"/>
    <property type="project" value="InterPro"/>
</dbReference>
<dbReference type="GO" id="GO:0000470">
    <property type="term" value="P:maturation of LSU-rRNA"/>
    <property type="evidence" value="ECO:0007669"/>
    <property type="project" value="TreeGrafter"/>
</dbReference>
<dbReference type="GO" id="GO:0000460">
    <property type="term" value="P:maturation of 5.8S rRNA"/>
    <property type="evidence" value="ECO:0007669"/>
    <property type="project" value="TreeGrafter"/>
</dbReference>
<dbReference type="PANTHER" id="PTHR15002">
    <property type="entry name" value="RIBOSOMAL BIOGENESIS PROTEIN LAS1L"/>
    <property type="match status" value="1"/>
</dbReference>
<sequence length="602" mass="69724">MDKKPEECEKYRRFVDERLEVDLANVTKRVNMIIEEIREYETLLTAVSKIKKERNNRVKKHPVSFDNLNLLRRREERCDRVIVKLCDDIFAELTLERAEVKVHVATNKMRVAFTKSEWMAVTVLYRSDRVEELRRVVATLQAWRVRMGNSLHVAAEMSEVLLSAILADREAKTSDWLAAFNLRLLYSAAVIRFVNYVNEMCQRRKPSQLMSVRAAVSMMNVPAWVVQLRHEATHAHLPSLKLLREAACWCREWLWHNHWEKPIDEAMSGEQQNDASLPTLNDRILMLIGTFIKYRMQHPNDDLRPNMGNASDIFQQIEKTVVSNMSEFIEIFLLDGYLIMTDAQLKVAGFGEEKGDASGVWHVPTALQMFWRPVLSVLNRAKALPELLYQLIAALSTSHISEIRRRQLIGWADRMLDAFVHSQVLSETEWKRILRAMFAARENFTERHLEIISAKIASLSGKRRRSLEQLMSMSPIRAKKLRIETAEAAKSTNRMEMKTLADLYSLKQQSAPIGENATRTTPVDGWVRCEAMSWKGVPLGLTPHQTADTLMLIIDSETFIPRRHWQSYWKGVPLGLTPHQTADILMLIIDSETFIPRRHWQS</sequence>
<evidence type="ECO:0000313" key="2">
    <source>
        <dbReference type="WBParaSite" id="ALUE_0000648701-mRNA-1"/>
    </source>
</evidence>
<keyword evidence="1" id="KW-1185">Reference proteome</keyword>
<dbReference type="Proteomes" id="UP000036681">
    <property type="component" value="Unplaced"/>
</dbReference>
<reference evidence="2" key="1">
    <citation type="submission" date="2023-03" db="UniProtKB">
        <authorList>
            <consortium name="WormBaseParasite"/>
        </authorList>
    </citation>
    <scope>IDENTIFICATION</scope>
</reference>
<protein>
    <submittedName>
        <fullName evidence="2">Uncharacterized protein</fullName>
    </submittedName>
</protein>
<dbReference type="AlphaFoldDB" id="A0A9J2P9D7"/>
<dbReference type="GO" id="GO:0004519">
    <property type="term" value="F:endonuclease activity"/>
    <property type="evidence" value="ECO:0007669"/>
    <property type="project" value="InterPro"/>
</dbReference>
<accession>A0A9J2P9D7</accession>
<dbReference type="InterPro" id="IPR007174">
    <property type="entry name" value="Las1"/>
</dbReference>
<organism evidence="1 2">
    <name type="scientific">Ascaris lumbricoides</name>
    <name type="common">Giant roundworm</name>
    <dbReference type="NCBI Taxonomy" id="6252"/>
    <lineage>
        <taxon>Eukaryota</taxon>
        <taxon>Metazoa</taxon>
        <taxon>Ecdysozoa</taxon>
        <taxon>Nematoda</taxon>
        <taxon>Chromadorea</taxon>
        <taxon>Rhabditida</taxon>
        <taxon>Spirurina</taxon>
        <taxon>Ascaridomorpha</taxon>
        <taxon>Ascaridoidea</taxon>
        <taxon>Ascarididae</taxon>
        <taxon>Ascaris</taxon>
    </lineage>
</organism>